<sequence>MDGGGDNQLAARSFWRDAFNYFEGVPAHNYTPPDPAQGEANADALHVALHALFLSELSDDSGFESGSESD</sequence>
<dbReference type="Proteomes" id="UP001652628">
    <property type="component" value="Chromosome 2R"/>
</dbReference>
<protein>
    <submittedName>
        <fullName evidence="2">Uncharacterized protein</fullName>
    </submittedName>
</protein>
<reference evidence="2" key="1">
    <citation type="submission" date="2025-08" db="UniProtKB">
        <authorList>
            <consortium name="RefSeq"/>
        </authorList>
    </citation>
    <scope>IDENTIFICATION</scope>
</reference>
<evidence type="ECO:0000313" key="1">
    <source>
        <dbReference type="Proteomes" id="UP001652628"/>
    </source>
</evidence>
<gene>
    <name evidence="2" type="primary">LOC139352506</name>
</gene>
<keyword evidence="1" id="KW-1185">Reference proteome</keyword>
<organism evidence="1 2">
    <name type="scientific">Drosophila suzukii</name>
    <name type="common">Spotted-wing drosophila fruit fly</name>
    <dbReference type="NCBI Taxonomy" id="28584"/>
    <lineage>
        <taxon>Eukaryota</taxon>
        <taxon>Metazoa</taxon>
        <taxon>Ecdysozoa</taxon>
        <taxon>Arthropoda</taxon>
        <taxon>Hexapoda</taxon>
        <taxon>Insecta</taxon>
        <taxon>Pterygota</taxon>
        <taxon>Neoptera</taxon>
        <taxon>Endopterygota</taxon>
        <taxon>Diptera</taxon>
        <taxon>Brachycera</taxon>
        <taxon>Muscomorpha</taxon>
        <taxon>Ephydroidea</taxon>
        <taxon>Drosophilidae</taxon>
        <taxon>Drosophila</taxon>
        <taxon>Sophophora</taxon>
    </lineage>
</organism>
<accession>A0ABM4TLV4</accession>
<proteinExistence type="predicted"/>
<dbReference type="RefSeq" id="XP_070850954.1">
    <property type="nucleotide sequence ID" value="XM_070994853.1"/>
</dbReference>
<name>A0ABM4TLV4_DROSZ</name>
<evidence type="ECO:0000313" key="2">
    <source>
        <dbReference type="RefSeq" id="XP_070850954.1"/>
    </source>
</evidence>
<dbReference type="GeneID" id="139352506"/>